<dbReference type="AlphaFoldDB" id="A0A9Q3CHE3"/>
<dbReference type="GO" id="GO:0015074">
    <property type="term" value="P:DNA integration"/>
    <property type="evidence" value="ECO:0007669"/>
    <property type="project" value="UniProtKB-KW"/>
</dbReference>
<accession>A0A9Q3CHE3</accession>
<evidence type="ECO:0000256" key="11">
    <source>
        <dbReference type="ARBA" id="ARBA00022932"/>
    </source>
</evidence>
<dbReference type="GO" id="GO:0046872">
    <property type="term" value="F:metal ion binding"/>
    <property type="evidence" value="ECO:0007669"/>
    <property type="project" value="UniProtKB-KW"/>
</dbReference>
<keyword evidence="10" id="KW-0695">RNA-directed DNA polymerase</keyword>
<feature type="domain" description="Integrase catalytic" evidence="16">
    <location>
        <begin position="44"/>
        <end position="209"/>
    </location>
</feature>
<gene>
    <name evidence="17" type="ORF">O181_022698</name>
</gene>
<keyword evidence="7" id="KW-0460">Magnesium</keyword>
<keyword evidence="3" id="KW-0540">Nuclease</keyword>
<keyword evidence="11" id="KW-0239">DNA-directed DNA polymerase</keyword>
<evidence type="ECO:0000256" key="4">
    <source>
        <dbReference type="ARBA" id="ARBA00022723"/>
    </source>
</evidence>
<keyword evidence="13" id="KW-0511">Multifunctional enzyme</keyword>
<dbReference type="InterPro" id="IPR039537">
    <property type="entry name" value="Retrotran_Ty1/copia-like"/>
</dbReference>
<dbReference type="InterPro" id="IPR036397">
    <property type="entry name" value="RNaseH_sf"/>
</dbReference>
<dbReference type="PANTHER" id="PTHR42648">
    <property type="entry name" value="TRANSPOSASE, PUTATIVE-RELATED"/>
    <property type="match status" value="1"/>
</dbReference>
<reference evidence="17" key="1">
    <citation type="submission" date="2021-03" db="EMBL/GenBank/DDBJ databases">
        <title>Draft genome sequence of rust myrtle Austropuccinia psidii MF-1, a brazilian biotype.</title>
        <authorList>
            <person name="Quecine M.C."/>
            <person name="Pachon D.M.R."/>
            <person name="Bonatelli M.L."/>
            <person name="Correr F.H."/>
            <person name="Franceschini L.M."/>
            <person name="Leite T.F."/>
            <person name="Margarido G.R.A."/>
            <person name="Almeida C.A."/>
            <person name="Ferrarezi J.A."/>
            <person name="Labate C.A."/>
        </authorList>
    </citation>
    <scope>NUCLEOTIDE SEQUENCE</scope>
    <source>
        <strain evidence="17">MF-1</strain>
    </source>
</reference>
<keyword evidence="11" id="KW-0808">Transferase</keyword>
<dbReference type="Gene3D" id="3.30.420.10">
    <property type="entry name" value="Ribonuclease H-like superfamily/Ribonuclease H"/>
    <property type="match status" value="1"/>
</dbReference>
<comment type="catalytic activity">
    <reaction evidence="14">
        <text>DNA(n) + a 2'-deoxyribonucleoside 5'-triphosphate = DNA(n+1) + diphosphate</text>
        <dbReference type="Rhea" id="RHEA:22508"/>
        <dbReference type="Rhea" id="RHEA-COMP:17339"/>
        <dbReference type="Rhea" id="RHEA-COMP:17340"/>
        <dbReference type="ChEBI" id="CHEBI:33019"/>
        <dbReference type="ChEBI" id="CHEBI:61560"/>
        <dbReference type="ChEBI" id="CHEBI:173112"/>
        <dbReference type="EC" id="2.7.7.49"/>
    </reaction>
</comment>
<keyword evidence="5" id="KW-0255">Endonuclease</keyword>
<dbReference type="InterPro" id="IPR012337">
    <property type="entry name" value="RNaseH-like_sf"/>
</dbReference>
<name>A0A9Q3CHE3_9BASI</name>
<evidence type="ECO:0000256" key="8">
    <source>
        <dbReference type="ARBA" id="ARBA00022884"/>
    </source>
</evidence>
<dbReference type="GO" id="GO:0003887">
    <property type="term" value="F:DNA-directed DNA polymerase activity"/>
    <property type="evidence" value="ECO:0007669"/>
    <property type="project" value="UniProtKB-KW"/>
</dbReference>
<dbReference type="GO" id="GO:0032196">
    <property type="term" value="P:transposition"/>
    <property type="evidence" value="ECO:0007669"/>
    <property type="project" value="UniProtKB-KW"/>
</dbReference>
<dbReference type="GO" id="GO:0006310">
    <property type="term" value="P:DNA recombination"/>
    <property type="evidence" value="ECO:0007669"/>
    <property type="project" value="UniProtKB-KW"/>
</dbReference>
<evidence type="ECO:0000256" key="13">
    <source>
        <dbReference type="ARBA" id="ARBA00023268"/>
    </source>
</evidence>
<evidence type="ECO:0000313" key="18">
    <source>
        <dbReference type="Proteomes" id="UP000765509"/>
    </source>
</evidence>
<dbReference type="PROSITE" id="PS50994">
    <property type="entry name" value="INTEGRASE"/>
    <property type="match status" value="1"/>
</dbReference>
<dbReference type="SUPFAM" id="SSF53098">
    <property type="entry name" value="Ribonuclease H-like"/>
    <property type="match status" value="1"/>
</dbReference>
<dbReference type="GO" id="GO:0003723">
    <property type="term" value="F:RNA binding"/>
    <property type="evidence" value="ECO:0007669"/>
    <property type="project" value="UniProtKB-KW"/>
</dbReference>
<evidence type="ECO:0000256" key="7">
    <source>
        <dbReference type="ARBA" id="ARBA00022842"/>
    </source>
</evidence>
<dbReference type="GO" id="GO:0004519">
    <property type="term" value="F:endonuclease activity"/>
    <property type="evidence" value="ECO:0007669"/>
    <property type="project" value="UniProtKB-KW"/>
</dbReference>
<evidence type="ECO:0000256" key="9">
    <source>
        <dbReference type="ARBA" id="ARBA00022908"/>
    </source>
</evidence>
<organism evidence="17 18">
    <name type="scientific">Austropuccinia psidii MF-1</name>
    <dbReference type="NCBI Taxonomy" id="1389203"/>
    <lineage>
        <taxon>Eukaryota</taxon>
        <taxon>Fungi</taxon>
        <taxon>Dikarya</taxon>
        <taxon>Basidiomycota</taxon>
        <taxon>Pucciniomycotina</taxon>
        <taxon>Pucciniomycetes</taxon>
        <taxon>Pucciniales</taxon>
        <taxon>Sphaerophragmiaceae</taxon>
        <taxon>Austropuccinia</taxon>
    </lineage>
</organism>
<evidence type="ECO:0000256" key="14">
    <source>
        <dbReference type="ARBA" id="ARBA00048173"/>
    </source>
</evidence>
<evidence type="ECO:0000256" key="1">
    <source>
        <dbReference type="ARBA" id="ARBA00022578"/>
    </source>
</evidence>
<keyword evidence="18" id="KW-1185">Reference proteome</keyword>
<proteinExistence type="predicted"/>
<comment type="caution">
    <text evidence="17">The sequence shown here is derived from an EMBL/GenBank/DDBJ whole genome shotgun (WGS) entry which is preliminary data.</text>
</comment>
<protein>
    <recommendedName>
        <fullName evidence="16">Integrase catalytic domain-containing protein</fullName>
    </recommendedName>
</protein>
<dbReference type="InterPro" id="IPR001584">
    <property type="entry name" value="Integrase_cat-core"/>
</dbReference>
<dbReference type="EMBL" id="AVOT02007026">
    <property type="protein sequence ID" value="MBW0482983.1"/>
    <property type="molecule type" value="Genomic_DNA"/>
</dbReference>
<dbReference type="GO" id="GO:0003964">
    <property type="term" value="F:RNA-directed DNA polymerase activity"/>
    <property type="evidence" value="ECO:0007669"/>
    <property type="project" value="UniProtKB-KW"/>
</dbReference>
<dbReference type="Proteomes" id="UP000765509">
    <property type="component" value="Unassembled WGS sequence"/>
</dbReference>
<sequence>MVVISFLKQHVPTFNIKTWQTFYCLVCAKAKSTHQLARARTDIPKQKPLDLLVSDILGPFEEDVQGFWYLLTIRDHVPTYKIVYPLKLWSDAPAAILDAIKQLKVCTGLTPKALRTNNAQEFTLASFTNSLGALRVTFCPLLPYLPQENGEAERLNRTLADMARAIVVQGQMPSCFWQFAYASASYIHNRILNSHCPKSSPHQELFGQAPSIATLYPHGANAVVHIPAVHQRGKLNPQAIDYKLLRPLMSGGWLLWDQHTNKMVQSVSVIFPQFQTSRQADTPTKGSLMHIMNAMLLGKVPTEQYFEEENRAIASLPLVKDVKIPNHLGQALSGPHRDHWRAGPDGKEGRVGCYGERAGHWWVFDLKTNTDGGIAKFKAQLVACGDKQSPGVYCSETYALTASLMLLHLMLATAVFNGWQVASFDVSGAYLYSPVEECVLVEPPTYFMPELRSKVLSLKKALYGMRQAGRCWWKFLLGILHRLGFVAMEVDQSLYIFCSKNVVIAIWIHIDNGVITSTLVDATSDFKAVLVSQLDIKWSKNFDRIVGLECVFGNGEVAITQWQLTDSILEAYPWQIVARDSPFPVLPVGVPTSNASPVDTAPFRSVIGSLAYLVSGSRPDLAFVVNYLAHHSMGPTPALWDLLDHMVCYLPKTCDRGIHLCPGNISLNLWSNAGWGGDLECSQMGFVLRLGNTPILWGSKRQSVVALSTCAAEYITLSDSTQHLVQAINQLGQLVSDFNKAIFCDNQAAVQVLIDNKLHKQMRYLDRAFFFVNDTVRKHGIKITWVKTDDMLANALTKRLLGPTLLTLPFLGVSG</sequence>
<keyword evidence="2" id="KW-0548">Nucleotidyltransferase</keyword>
<evidence type="ECO:0000256" key="12">
    <source>
        <dbReference type="ARBA" id="ARBA00023172"/>
    </source>
</evidence>
<keyword evidence="12" id="KW-0233">DNA recombination</keyword>
<evidence type="ECO:0000256" key="6">
    <source>
        <dbReference type="ARBA" id="ARBA00022801"/>
    </source>
</evidence>
<evidence type="ECO:0000256" key="3">
    <source>
        <dbReference type="ARBA" id="ARBA00022722"/>
    </source>
</evidence>
<dbReference type="GO" id="GO:0005634">
    <property type="term" value="C:nucleus"/>
    <property type="evidence" value="ECO:0007669"/>
    <property type="project" value="UniProtKB-ARBA"/>
</dbReference>
<evidence type="ECO:0000256" key="15">
    <source>
        <dbReference type="ARBA" id="ARBA00049244"/>
    </source>
</evidence>
<keyword evidence="4" id="KW-0479">Metal-binding</keyword>
<evidence type="ECO:0000259" key="16">
    <source>
        <dbReference type="PROSITE" id="PS50994"/>
    </source>
</evidence>
<evidence type="ECO:0000256" key="10">
    <source>
        <dbReference type="ARBA" id="ARBA00022918"/>
    </source>
</evidence>
<keyword evidence="8" id="KW-0694">RNA-binding</keyword>
<dbReference type="PANTHER" id="PTHR42648:SF11">
    <property type="entry name" value="TRANSPOSON TY4-P GAG-POL POLYPROTEIN"/>
    <property type="match status" value="1"/>
</dbReference>
<dbReference type="GO" id="GO:0016787">
    <property type="term" value="F:hydrolase activity"/>
    <property type="evidence" value="ECO:0007669"/>
    <property type="project" value="UniProtKB-KW"/>
</dbReference>
<keyword evidence="9" id="KW-0229">DNA integration</keyword>
<keyword evidence="6" id="KW-0378">Hydrolase</keyword>
<evidence type="ECO:0000256" key="2">
    <source>
        <dbReference type="ARBA" id="ARBA00022695"/>
    </source>
</evidence>
<dbReference type="Pfam" id="PF07727">
    <property type="entry name" value="RVT_2"/>
    <property type="match status" value="1"/>
</dbReference>
<evidence type="ECO:0000313" key="17">
    <source>
        <dbReference type="EMBL" id="MBW0482983.1"/>
    </source>
</evidence>
<keyword evidence="1" id="KW-0815">Transposition</keyword>
<dbReference type="CDD" id="cd09272">
    <property type="entry name" value="RNase_HI_RT_Ty1"/>
    <property type="match status" value="1"/>
</dbReference>
<dbReference type="InterPro" id="IPR013103">
    <property type="entry name" value="RVT_2"/>
</dbReference>
<evidence type="ECO:0000256" key="5">
    <source>
        <dbReference type="ARBA" id="ARBA00022759"/>
    </source>
</evidence>
<comment type="catalytic activity">
    <reaction evidence="15">
        <text>DNA(n) + a 2'-deoxyribonucleoside 5'-triphosphate = DNA(n+1) + diphosphate</text>
        <dbReference type="Rhea" id="RHEA:22508"/>
        <dbReference type="Rhea" id="RHEA-COMP:17339"/>
        <dbReference type="Rhea" id="RHEA-COMP:17340"/>
        <dbReference type="ChEBI" id="CHEBI:33019"/>
        <dbReference type="ChEBI" id="CHEBI:61560"/>
        <dbReference type="ChEBI" id="CHEBI:173112"/>
        <dbReference type="EC" id="2.7.7.7"/>
    </reaction>
</comment>